<accession>I2NTE9</accession>
<feature type="region of interest" description="Disordered" evidence="1">
    <location>
        <begin position="31"/>
        <end position="53"/>
    </location>
</feature>
<protein>
    <submittedName>
        <fullName evidence="2">Uncharacterized protein</fullName>
    </submittedName>
</protein>
<sequence>MAKRGRLKTGFCFSDDLFPFKHHHYKKNNYPEAQLDAFPSNQDKQNENQNMAH</sequence>
<evidence type="ECO:0000313" key="2">
    <source>
        <dbReference type="EMBL" id="EIG29110.1"/>
    </source>
</evidence>
<dbReference type="PATRIC" id="fig|1095748.3.peg.1163"/>
<gene>
    <name evidence="2" type="ORF">HMPREF1051_0905</name>
</gene>
<feature type="compositionally biased region" description="Polar residues" evidence="1">
    <location>
        <begin position="39"/>
        <end position="53"/>
    </location>
</feature>
<comment type="caution">
    <text evidence="2">The sequence shown here is derived from an EMBL/GenBank/DDBJ whole genome shotgun (WGS) entry which is preliminary data.</text>
</comment>
<name>I2NTE9_NEISI</name>
<dbReference type="AlphaFoldDB" id="I2NTE9"/>
<evidence type="ECO:0000256" key="1">
    <source>
        <dbReference type="SAM" id="MobiDB-lite"/>
    </source>
</evidence>
<evidence type="ECO:0000313" key="3">
    <source>
        <dbReference type="Proteomes" id="UP000004473"/>
    </source>
</evidence>
<proteinExistence type="predicted"/>
<dbReference type="Proteomes" id="UP000004473">
    <property type="component" value="Unassembled WGS sequence"/>
</dbReference>
<dbReference type="EMBL" id="AJMT01000087">
    <property type="protein sequence ID" value="EIG29110.1"/>
    <property type="molecule type" value="Genomic_DNA"/>
</dbReference>
<reference evidence="2 3" key="1">
    <citation type="submission" date="2012-04" db="EMBL/GenBank/DDBJ databases">
        <authorList>
            <person name="Harkins D.M."/>
            <person name="Madupu R."/>
            <person name="Durkin A.S."/>
            <person name="Torralba M."/>
            <person name="Methe B."/>
            <person name="Sutton G.G."/>
            <person name="Nelson K.E."/>
        </authorList>
    </citation>
    <scope>NUCLEOTIDE SEQUENCE [LARGE SCALE GENOMIC DNA]</scope>
    <source>
        <strain evidence="2 3">VK64</strain>
    </source>
</reference>
<organism evidence="2 3">
    <name type="scientific">Neisseria sicca VK64</name>
    <dbReference type="NCBI Taxonomy" id="1095748"/>
    <lineage>
        <taxon>Bacteria</taxon>
        <taxon>Pseudomonadati</taxon>
        <taxon>Pseudomonadota</taxon>
        <taxon>Betaproteobacteria</taxon>
        <taxon>Neisseriales</taxon>
        <taxon>Neisseriaceae</taxon>
        <taxon>Neisseria</taxon>
    </lineage>
</organism>
<dbReference type="RefSeq" id="WP_003765376.1">
    <property type="nucleotide sequence ID" value="NZ_AJMT01000087.1"/>
</dbReference>